<dbReference type="Proteomes" id="UP000805193">
    <property type="component" value="Unassembled WGS sequence"/>
</dbReference>
<proteinExistence type="predicted"/>
<evidence type="ECO:0000313" key="2">
    <source>
        <dbReference type="Proteomes" id="UP000805193"/>
    </source>
</evidence>
<dbReference type="EMBL" id="JABSTQ010010963">
    <property type="protein sequence ID" value="KAG0416308.1"/>
    <property type="molecule type" value="Genomic_DNA"/>
</dbReference>
<sequence>MRAYDSSCDERGISESFLTFDEQTERQPQHEPKTHRRLVAKPGGPTRGLQVGSVGGEGGGATRGSSCPATGHRSGIDAAGGTASGSSRAKPLPRGSEHTGTPRNTPDTRRGSPFWIALLPPLQQHILWTNTMLHQQPYRPWKSWSESLSHSPQKGGGSHSFSNGKEESNRRAGTPRPYQLLLGPQVAWSTRQGMADFWRDMRESMAFYLIRSMWLQFHMKPNWDPVVAMYDGTGCGERALLRDDPPRDPINYANDTSRFSPDRAAISKARCPYGFPRGLDPGPPALTPFSSVAKEREHQALPLNALKRRPARGCSTSLPVSAL</sequence>
<accession>A0AC60PA21</accession>
<protein>
    <submittedName>
        <fullName evidence="1">Uncharacterized protein</fullName>
    </submittedName>
</protein>
<gene>
    <name evidence="1" type="ORF">HPB47_006524</name>
</gene>
<organism evidence="1 2">
    <name type="scientific">Ixodes persulcatus</name>
    <name type="common">Taiga tick</name>
    <dbReference type="NCBI Taxonomy" id="34615"/>
    <lineage>
        <taxon>Eukaryota</taxon>
        <taxon>Metazoa</taxon>
        <taxon>Ecdysozoa</taxon>
        <taxon>Arthropoda</taxon>
        <taxon>Chelicerata</taxon>
        <taxon>Arachnida</taxon>
        <taxon>Acari</taxon>
        <taxon>Parasitiformes</taxon>
        <taxon>Ixodida</taxon>
        <taxon>Ixodoidea</taxon>
        <taxon>Ixodidae</taxon>
        <taxon>Ixodinae</taxon>
        <taxon>Ixodes</taxon>
    </lineage>
</organism>
<name>A0AC60PA21_IXOPE</name>
<evidence type="ECO:0000313" key="1">
    <source>
        <dbReference type="EMBL" id="KAG0416308.1"/>
    </source>
</evidence>
<comment type="caution">
    <text evidence="1">The sequence shown here is derived from an EMBL/GenBank/DDBJ whole genome shotgun (WGS) entry which is preliminary data.</text>
</comment>
<reference evidence="1 2" key="1">
    <citation type="journal article" date="2020" name="Cell">
        <title>Large-Scale Comparative Analyses of Tick Genomes Elucidate Their Genetic Diversity and Vector Capacities.</title>
        <authorList>
            <consortium name="Tick Genome and Microbiome Consortium (TIGMIC)"/>
            <person name="Jia N."/>
            <person name="Wang J."/>
            <person name="Shi W."/>
            <person name="Du L."/>
            <person name="Sun Y."/>
            <person name="Zhan W."/>
            <person name="Jiang J.F."/>
            <person name="Wang Q."/>
            <person name="Zhang B."/>
            <person name="Ji P."/>
            <person name="Bell-Sakyi L."/>
            <person name="Cui X.M."/>
            <person name="Yuan T.T."/>
            <person name="Jiang B.G."/>
            <person name="Yang W.F."/>
            <person name="Lam T.T."/>
            <person name="Chang Q.C."/>
            <person name="Ding S.J."/>
            <person name="Wang X.J."/>
            <person name="Zhu J.G."/>
            <person name="Ruan X.D."/>
            <person name="Zhao L."/>
            <person name="Wei J.T."/>
            <person name="Ye R.Z."/>
            <person name="Que T.C."/>
            <person name="Du C.H."/>
            <person name="Zhou Y.H."/>
            <person name="Cheng J.X."/>
            <person name="Dai P.F."/>
            <person name="Guo W.B."/>
            <person name="Han X.H."/>
            <person name="Huang E.J."/>
            <person name="Li L.F."/>
            <person name="Wei W."/>
            <person name="Gao Y.C."/>
            <person name="Liu J.Z."/>
            <person name="Shao H.Z."/>
            <person name="Wang X."/>
            <person name="Wang C.C."/>
            <person name="Yang T.C."/>
            <person name="Huo Q.B."/>
            <person name="Li W."/>
            <person name="Chen H.Y."/>
            <person name="Chen S.E."/>
            <person name="Zhou L.G."/>
            <person name="Ni X.B."/>
            <person name="Tian J.H."/>
            <person name="Sheng Y."/>
            <person name="Liu T."/>
            <person name="Pan Y.S."/>
            <person name="Xia L.Y."/>
            <person name="Li J."/>
            <person name="Zhao F."/>
            <person name="Cao W.C."/>
        </authorList>
    </citation>
    <scope>NUCLEOTIDE SEQUENCE [LARGE SCALE GENOMIC DNA]</scope>
    <source>
        <strain evidence="1">Iper-2018</strain>
    </source>
</reference>
<keyword evidence="2" id="KW-1185">Reference proteome</keyword>